<name>A0A8X6GWB9_TRICU</name>
<comment type="caution">
    <text evidence="1">The sequence shown here is derived from an EMBL/GenBank/DDBJ whole genome shotgun (WGS) entry which is preliminary data.</text>
</comment>
<organism evidence="1 2">
    <name type="scientific">Trichonephila clavata</name>
    <name type="common">Joro spider</name>
    <name type="synonym">Nephila clavata</name>
    <dbReference type="NCBI Taxonomy" id="2740835"/>
    <lineage>
        <taxon>Eukaryota</taxon>
        <taxon>Metazoa</taxon>
        <taxon>Ecdysozoa</taxon>
        <taxon>Arthropoda</taxon>
        <taxon>Chelicerata</taxon>
        <taxon>Arachnida</taxon>
        <taxon>Araneae</taxon>
        <taxon>Araneomorphae</taxon>
        <taxon>Entelegynae</taxon>
        <taxon>Araneoidea</taxon>
        <taxon>Nephilidae</taxon>
        <taxon>Trichonephila</taxon>
    </lineage>
</organism>
<accession>A0A8X6GWB9</accession>
<proteinExistence type="predicted"/>
<gene>
    <name evidence="1" type="ORF">TNCT_518881</name>
</gene>
<dbReference type="EMBL" id="BMAO01021503">
    <property type="protein sequence ID" value="GFQ75024.1"/>
    <property type="molecule type" value="Genomic_DNA"/>
</dbReference>
<keyword evidence="2" id="KW-1185">Reference proteome</keyword>
<dbReference type="Proteomes" id="UP000887116">
    <property type="component" value="Unassembled WGS sequence"/>
</dbReference>
<evidence type="ECO:0000313" key="1">
    <source>
        <dbReference type="EMBL" id="GFQ75024.1"/>
    </source>
</evidence>
<protein>
    <submittedName>
        <fullName evidence="1">Uncharacterized protein</fullName>
    </submittedName>
</protein>
<sequence length="94" mass="11130">MVQSLPFTIVIWDFYAFWVVLKRKMWEEPPWWYAIPSFLPLMRIPCFMTPSTMPCERGCNWNSTLTFILITLSSSMKPAFQSPRPVFNVFNSMP</sequence>
<dbReference type="AlphaFoldDB" id="A0A8X6GWB9"/>
<reference evidence="1" key="1">
    <citation type="submission" date="2020-07" db="EMBL/GenBank/DDBJ databases">
        <title>Multicomponent nature underlies the extraordinary mechanical properties of spider dragline silk.</title>
        <authorList>
            <person name="Kono N."/>
            <person name="Nakamura H."/>
            <person name="Mori M."/>
            <person name="Yoshida Y."/>
            <person name="Ohtoshi R."/>
            <person name="Malay A.D."/>
            <person name="Moran D.A.P."/>
            <person name="Tomita M."/>
            <person name="Numata K."/>
            <person name="Arakawa K."/>
        </authorList>
    </citation>
    <scope>NUCLEOTIDE SEQUENCE</scope>
</reference>
<evidence type="ECO:0000313" key="2">
    <source>
        <dbReference type="Proteomes" id="UP000887116"/>
    </source>
</evidence>